<dbReference type="RefSeq" id="WP_267676958.1">
    <property type="nucleotide sequence ID" value="NZ_CP113088.1"/>
</dbReference>
<dbReference type="GO" id="GO:0008168">
    <property type="term" value="F:methyltransferase activity"/>
    <property type="evidence" value="ECO:0007669"/>
    <property type="project" value="UniProtKB-KW"/>
</dbReference>
<dbReference type="InterPro" id="IPR041698">
    <property type="entry name" value="Methyltransf_25"/>
</dbReference>
<evidence type="ECO:0000313" key="4">
    <source>
        <dbReference type="EMBL" id="WAC02361.1"/>
    </source>
</evidence>
<proteinExistence type="predicted"/>
<dbReference type="SUPFAM" id="SSF53335">
    <property type="entry name" value="S-adenosyl-L-methionine-dependent methyltransferases"/>
    <property type="match status" value="1"/>
</dbReference>
<keyword evidence="5" id="KW-1185">Reference proteome</keyword>
<evidence type="ECO:0000313" key="5">
    <source>
        <dbReference type="Proteomes" id="UP001164705"/>
    </source>
</evidence>
<dbReference type="InterPro" id="IPR029063">
    <property type="entry name" value="SAM-dependent_MTases_sf"/>
</dbReference>
<dbReference type="PANTHER" id="PTHR43861:SF1">
    <property type="entry name" value="TRANS-ACONITATE 2-METHYLTRANSFERASE"/>
    <property type="match status" value="1"/>
</dbReference>
<evidence type="ECO:0000259" key="3">
    <source>
        <dbReference type="Pfam" id="PF13649"/>
    </source>
</evidence>
<dbReference type="Pfam" id="PF13649">
    <property type="entry name" value="Methyltransf_25"/>
    <property type="match status" value="1"/>
</dbReference>
<accession>A0A9E8SDQ6</accession>
<protein>
    <submittedName>
        <fullName evidence="4">Class I SAM-dependent methyltransferase</fullName>
    </submittedName>
</protein>
<evidence type="ECO:0000256" key="2">
    <source>
        <dbReference type="ARBA" id="ARBA00022679"/>
    </source>
</evidence>
<name>A0A9E8SDQ6_9FLAO</name>
<keyword evidence="2" id="KW-0808">Transferase</keyword>
<dbReference type="Gene3D" id="3.40.50.150">
    <property type="entry name" value="Vaccinia Virus protein VP39"/>
    <property type="match status" value="1"/>
</dbReference>
<dbReference type="AlphaFoldDB" id="A0A9E8SDQ6"/>
<dbReference type="Gene3D" id="2.20.130.10">
    <property type="entry name" value="CAC2371-like domains"/>
    <property type="match status" value="1"/>
</dbReference>
<keyword evidence="1 4" id="KW-0489">Methyltransferase</keyword>
<organism evidence="4 5">
    <name type="scientific">Lacinutrix neustonica</name>
    <dbReference type="NCBI Taxonomy" id="2980107"/>
    <lineage>
        <taxon>Bacteria</taxon>
        <taxon>Pseudomonadati</taxon>
        <taxon>Bacteroidota</taxon>
        <taxon>Flavobacteriia</taxon>
        <taxon>Flavobacteriales</taxon>
        <taxon>Flavobacteriaceae</taxon>
        <taxon>Lacinutrix</taxon>
    </lineage>
</organism>
<dbReference type="CDD" id="cd02440">
    <property type="entry name" value="AdoMet_MTases"/>
    <property type="match status" value="1"/>
</dbReference>
<dbReference type="EMBL" id="CP113088">
    <property type="protein sequence ID" value="WAC02361.1"/>
    <property type="molecule type" value="Genomic_DNA"/>
</dbReference>
<evidence type="ECO:0000256" key="1">
    <source>
        <dbReference type="ARBA" id="ARBA00022603"/>
    </source>
</evidence>
<sequence>MQSLYTNGLEHLYDAMYQTFINYEEEYLFYSTLLNKYKKNQVLEVGSGTGNLAKHFIVNNYNYNGLDYSEDMVALAKKKLACNRFVQGDMRHFKLNQTTQSVIITGRTSSYLLSNEDVHNALQAIYNNLENQGILCFDFIDANRFIKSIKGGVKMVHHATFKQKTYYRESLLTPTTSNNFMFYWNAKYYEINADSRKLITQDDSEVRAFTKNEWELFLYLNNFELMECIDKPSYMFDTYVVVAGKMA</sequence>
<dbReference type="KEGG" id="lnu:N7U66_01065"/>
<reference evidence="4" key="1">
    <citation type="submission" date="2022-11" db="EMBL/GenBank/DDBJ databases">
        <title>Lacinutrix neustonica HL-RS19T sp. nov., isolated from the surface microlayer sample of brackish Lake Shihwa.</title>
        <authorList>
            <person name="Choi J.Y."/>
            <person name="Hwang C.Y."/>
        </authorList>
    </citation>
    <scope>NUCLEOTIDE SEQUENCE</scope>
    <source>
        <strain evidence="4">HL-RS19</strain>
    </source>
</reference>
<dbReference type="Proteomes" id="UP001164705">
    <property type="component" value="Chromosome"/>
</dbReference>
<dbReference type="GO" id="GO:0032259">
    <property type="term" value="P:methylation"/>
    <property type="evidence" value="ECO:0007669"/>
    <property type="project" value="UniProtKB-KW"/>
</dbReference>
<gene>
    <name evidence="4" type="ORF">N7U66_01065</name>
</gene>
<dbReference type="PANTHER" id="PTHR43861">
    <property type="entry name" value="TRANS-ACONITATE 2-METHYLTRANSFERASE-RELATED"/>
    <property type="match status" value="1"/>
</dbReference>
<feature type="domain" description="Methyltransferase" evidence="3">
    <location>
        <begin position="42"/>
        <end position="133"/>
    </location>
</feature>